<dbReference type="InterPro" id="IPR003680">
    <property type="entry name" value="Flavodoxin_fold"/>
</dbReference>
<evidence type="ECO:0000256" key="1">
    <source>
        <dbReference type="ARBA" id="ARBA00023002"/>
    </source>
</evidence>
<comment type="caution">
    <text evidence="3">The sequence shown here is derived from an EMBL/GenBank/DDBJ whole genome shotgun (WGS) entry which is preliminary data.</text>
</comment>
<dbReference type="Proteomes" id="UP000659388">
    <property type="component" value="Unassembled WGS sequence"/>
</dbReference>
<name>A0A937FA11_9BACT</name>
<dbReference type="PANTHER" id="PTHR47307:SF1">
    <property type="entry name" value="GLUTATHIONE-REGULATED POTASSIUM-EFFLUX SYSTEM ANCILLARY PROTEIN KEFG"/>
    <property type="match status" value="1"/>
</dbReference>
<dbReference type="RefSeq" id="WP_202246241.1">
    <property type="nucleotide sequence ID" value="NZ_JAESIY010000013.1"/>
</dbReference>
<feature type="domain" description="Flavodoxin-like fold" evidence="2">
    <location>
        <begin position="3"/>
        <end position="172"/>
    </location>
</feature>
<dbReference type="EMBL" id="JAESIY010000013">
    <property type="protein sequence ID" value="MBL3658445.1"/>
    <property type="molecule type" value="Genomic_DNA"/>
</dbReference>
<dbReference type="SUPFAM" id="SSF52218">
    <property type="entry name" value="Flavoproteins"/>
    <property type="match status" value="1"/>
</dbReference>
<dbReference type="GO" id="GO:0010181">
    <property type="term" value="F:FMN binding"/>
    <property type="evidence" value="ECO:0007669"/>
    <property type="project" value="TreeGrafter"/>
</dbReference>
<dbReference type="AlphaFoldDB" id="A0A937FA11"/>
<sequence length="185" mass="21492">MALIILAHPNYDQSLANKTIINELQKSDLDIEIRNLKDLYPDYKIEAHAEQQALLRHENIIFQYPFYWYSMPAILKHWFDVVFEHQFAYGSQGDKLKGKNFIPSFTVGSSESSYTALGFQHFRVHEFCKPLEQTAYHSQMNYIDPIYFHGTSVAAGYKEEDIKSKAKQHSKKLIKLLESGEKQVA</sequence>
<dbReference type="InterPro" id="IPR046980">
    <property type="entry name" value="KefG/KefF"/>
</dbReference>
<dbReference type="GO" id="GO:0009055">
    <property type="term" value="F:electron transfer activity"/>
    <property type="evidence" value="ECO:0007669"/>
    <property type="project" value="TreeGrafter"/>
</dbReference>
<gene>
    <name evidence="3" type="ORF">JL102_19995</name>
</gene>
<dbReference type="InterPro" id="IPR029039">
    <property type="entry name" value="Flavoprotein-like_sf"/>
</dbReference>
<proteinExistence type="predicted"/>
<evidence type="ECO:0000313" key="4">
    <source>
        <dbReference type="Proteomes" id="UP000659388"/>
    </source>
</evidence>
<keyword evidence="1" id="KW-0560">Oxidoreductase</keyword>
<dbReference type="GO" id="GO:0003955">
    <property type="term" value="F:NAD(P)H dehydrogenase (quinone) activity"/>
    <property type="evidence" value="ECO:0007669"/>
    <property type="project" value="TreeGrafter"/>
</dbReference>
<dbReference type="Pfam" id="PF02525">
    <property type="entry name" value="Flavodoxin_2"/>
    <property type="match status" value="1"/>
</dbReference>
<organism evidence="3 4">
    <name type="scientific">Fulvivirga sediminis</name>
    <dbReference type="NCBI Taxonomy" id="2803949"/>
    <lineage>
        <taxon>Bacteria</taxon>
        <taxon>Pseudomonadati</taxon>
        <taxon>Bacteroidota</taxon>
        <taxon>Cytophagia</taxon>
        <taxon>Cytophagales</taxon>
        <taxon>Fulvivirgaceae</taxon>
        <taxon>Fulvivirga</taxon>
    </lineage>
</organism>
<protein>
    <submittedName>
        <fullName evidence="3">NAD(P)H-dependent oxidoreductase</fullName>
    </submittedName>
</protein>
<evidence type="ECO:0000259" key="2">
    <source>
        <dbReference type="Pfam" id="PF02525"/>
    </source>
</evidence>
<keyword evidence="4" id="KW-1185">Reference proteome</keyword>
<dbReference type="Gene3D" id="3.40.50.360">
    <property type="match status" value="1"/>
</dbReference>
<accession>A0A937FA11</accession>
<dbReference type="PANTHER" id="PTHR47307">
    <property type="entry name" value="GLUTATHIONE-REGULATED POTASSIUM-EFFLUX SYSTEM ANCILLARY PROTEIN KEFG"/>
    <property type="match status" value="1"/>
</dbReference>
<reference evidence="3" key="1">
    <citation type="submission" date="2021-01" db="EMBL/GenBank/DDBJ databases">
        <title>Fulvivirga kasyanovii gen. nov., sp nov., a novel member of the phylum Bacteroidetes isolated from seawater in a mussel farm.</title>
        <authorList>
            <person name="Zhao L.-H."/>
            <person name="Wang Z.-J."/>
        </authorList>
    </citation>
    <scope>NUCLEOTIDE SEQUENCE</scope>
    <source>
        <strain evidence="3">2943</strain>
    </source>
</reference>
<evidence type="ECO:0000313" key="3">
    <source>
        <dbReference type="EMBL" id="MBL3658445.1"/>
    </source>
</evidence>